<proteinExistence type="inferred from homology"/>
<dbReference type="EMBL" id="BMAC01001273">
    <property type="protein sequence ID" value="GFQ06615.1"/>
    <property type="molecule type" value="Genomic_DNA"/>
</dbReference>
<evidence type="ECO:0000256" key="1">
    <source>
        <dbReference type="ARBA" id="ARBA00024339"/>
    </source>
</evidence>
<comment type="similarity">
    <text evidence="1">Belongs to the PHAF1 family.</text>
</comment>
<dbReference type="AlphaFoldDB" id="A0A830DDQ1"/>
<name>A0A830DDQ1_9LAMI</name>
<protein>
    <submittedName>
        <fullName evidence="2">Upf0183 protein at3g51130</fullName>
    </submittedName>
</protein>
<dbReference type="PANTHER" id="PTHR13465:SF2">
    <property type="entry name" value="PHAGOSOME ASSEMBLY FACTOR 1"/>
    <property type="match status" value="1"/>
</dbReference>
<dbReference type="OrthoDB" id="10587874at2759"/>
<dbReference type="PANTHER" id="PTHR13465">
    <property type="entry name" value="UPF0183 PROTEIN"/>
    <property type="match status" value="1"/>
</dbReference>
<comment type="caution">
    <text evidence="2">The sequence shown here is derived from an EMBL/GenBank/DDBJ whole genome shotgun (WGS) entry which is preliminary data.</text>
</comment>
<dbReference type="Pfam" id="PF03676">
    <property type="entry name" value="PHAF1"/>
    <property type="match status" value="1"/>
</dbReference>
<gene>
    <name evidence="2" type="ORF">PHJA_002805500</name>
</gene>
<accession>A0A830DDQ1</accession>
<dbReference type="Proteomes" id="UP000653305">
    <property type="component" value="Unassembled WGS sequence"/>
</dbReference>
<evidence type="ECO:0000313" key="2">
    <source>
        <dbReference type="EMBL" id="GFQ06615.1"/>
    </source>
</evidence>
<dbReference type="InterPro" id="IPR005373">
    <property type="entry name" value="PHAF1"/>
</dbReference>
<reference evidence="2" key="1">
    <citation type="submission" date="2020-07" db="EMBL/GenBank/DDBJ databases">
        <title>Ethylene signaling mediates host invasion by parasitic plants.</title>
        <authorList>
            <person name="Yoshida S."/>
        </authorList>
    </citation>
    <scope>NUCLEOTIDE SEQUENCE</scope>
    <source>
        <strain evidence="2">Okayama</strain>
    </source>
</reference>
<sequence>MATSSSAAERTDWLCPLVTAPRQRAGPNARPFSSFSKTDGGRGTWRLRARAGNWWWLVGGSDQAYVFTGGCGLADDLVRMVRTVLVSGLESSGVRLVLAIRMVCRGGLLGCVRVVVEIVQASWCTGFDRAAAVVFCDVGRGDGLGFVAGMEPLKLDIVISFPDRGFHLRFDPWSQRLRLIEIFDVKRLQMRYATALIG</sequence>
<evidence type="ECO:0000313" key="3">
    <source>
        <dbReference type="Proteomes" id="UP000653305"/>
    </source>
</evidence>
<dbReference type="InterPro" id="IPR039156">
    <property type="entry name" value="PHAF1/BROMI"/>
</dbReference>
<keyword evidence="3" id="KW-1185">Reference proteome</keyword>
<organism evidence="2 3">
    <name type="scientific">Phtheirospermum japonicum</name>
    <dbReference type="NCBI Taxonomy" id="374723"/>
    <lineage>
        <taxon>Eukaryota</taxon>
        <taxon>Viridiplantae</taxon>
        <taxon>Streptophyta</taxon>
        <taxon>Embryophyta</taxon>
        <taxon>Tracheophyta</taxon>
        <taxon>Spermatophyta</taxon>
        <taxon>Magnoliopsida</taxon>
        <taxon>eudicotyledons</taxon>
        <taxon>Gunneridae</taxon>
        <taxon>Pentapetalae</taxon>
        <taxon>asterids</taxon>
        <taxon>lamiids</taxon>
        <taxon>Lamiales</taxon>
        <taxon>Orobanchaceae</taxon>
        <taxon>Orobanchaceae incertae sedis</taxon>
        <taxon>Phtheirospermum</taxon>
    </lineage>
</organism>